<name>A0A0S4JUS9_BODSA</name>
<reference evidence="4" key="1">
    <citation type="submission" date="2015-09" db="EMBL/GenBank/DDBJ databases">
        <authorList>
            <consortium name="Pathogen Informatics"/>
        </authorList>
    </citation>
    <scope>NUCLEOTIDE SEQUENCE [LARGE SCALE GENOMIC DNA]</scope>
    <source>
        <strain evidence="4">Lake Konstanz</strain>
    </source>
</reference>
<feature type="region of interest" description="Disordered" evidence="1">
    <location>
        <begin position="568"/>
        <end position="712"/>
    </location>
</feature>
<evidence type="ECO:0000256" key="2">
    <source>
        <dbReference type="SAM" id="Phobius"/>
    </source>
</evidence>
<feature type="transmembrane region" description="Helical" evidence="2">
    <location>
        <begin position="26"/>
        <end position="48"/>
    </location>
</feature>
<feature type="compositionally biased region" description="Basic and acidic residues" evidence="1">
    <location>
        <begin position="628"/>
        <end position="645"/>
    </location>
</feature>
<feature type="compositionally biased region" description="Basic and acidic residues" evidence="1">
    <location>
        <begin position="692"/>
        <end position="701"/>
    </location>
</feature>
<evidence type="ECO:0000313" key="4">
    <source>
        <dbReference type="Proteomes" id="UP000051952"/>
    </source>
</evidence>
<feature type="transmembrane region" description="Helical" evidence="2">
    <location>
        <begin position="273"/>
        <end position="295"/>
    </location>
</feature>
<keyword evidence="4" id="KW-1185">Reference proteome</keyword>
<feature type="region of interest" description="Disordered" evidence="1">
    <location>
        <begin position="748"/>
        <end position="775"/>
    </location>
</feature>
<feature type="transmembrane region" description="Helical" evidence="2">
    <location>
        <begin position="120"/>
        <end position="147"/>
    </location>
</feature>
<feature type="transmembrane region" description="Helical" evidence="2">
    <location>
        <begin position="310"/>
        <end position="336"/>
    </location>
</feature>
<evidence type="ECO:0000256" key="1">
    <source>
        <dbReference type="SAM" id="MobiDB-lite"/>
    </source>
</evidence>
<keyword evidence="2" id="KW-0472">Membrane</keyword>
<feature type="transmembrane region" description="Helical" evidence="2">
    <location>
        <begin position="216"/>
        <end position="241"/>
    </location>
</feature>
<feature type="transmembrane region" description="Helical" evidence="2">
    <location>
        <begin position="60"/>
        <end position="82"/>
    </location>
</feature>
<evidence type="ECO:0000313" key="3">
    <source>
        <dbReference type="EMBL" id="CUG93996.1"/>
    </source>
</evidence>
<dbReference type="Proteomes" id="UP000051952">
    <property type="component" value="Unassembled WGS sequence"/>
</dbReference>
<proteinExistence type="predicted"/>
<feature type="compositionally biased region" description="Low complexity" evidence="1">
    <location>
        <begin position="761"/>
        <end position="774"/>
    </location>
</feature>
<keyword evidence="2 3" id="KW-0812">Transmembrane</keyword>
<organism evidence="3 4">
    <name type="scientific">Bodo saltans</name>
    <name type="common">Flagellated protozoan</name>
    <dbReference type="NCBI Taxonomy" id="75058"/>
    <lineage>
        <taxon>Eukaryota</taxon>
        <taxon>Discoba</taxon>
        <taxon>Euglenozoa</taxon>
        <taxon>Kinetoplastea</taxon>
        <taxon>Metakinetoplastina</taxon>
        <taxon>Eubodonida</taxon>
        <taxon>Bodonidae</taxon>
        <taxon>Bodo</taxon>
    </lineage>
</organism>
<feature type="region of interest" description="Disordered" evidence="1">
    <location>
        <begin position="409"/>
        <end position="442"/>
    </location>
</feature>
<gene>
    <name evidence="3" type="ORF">BSAL_45975</name>
</gene>
<dbReference type="EMBL" id="CYKH01002217">
    <property type="protein sequence ID" value="CUG93996.1"/>
    <property type="molecule type" value="Genomic_DNA"/>
</dbReference>
<keyword evidence="2" id="KW-1133">Transmembrane helix</keyword>
<dbReference type="VEuPathDB" id="TriTrypDB:BSAL_45975"/>
<protein>
    <submittedName>
        <fullName evidence="3">Transmembrane protein, putative</fullName>
    </submittedName>
</protein>
<feature type="compositionally biased region" description="Low complexity" evidence="1">
    <location>
        <begin position="679"/>
        <end position="688"/>
    </location>
</feature>
<feature type="transmembrane region" description="Helical" evidence="2">
    <location>
        <begin position="175"/>
        <end position="196"/>
    </location>
</feature>
<sequence>MTTIIVSNPETFCFESVDDDFRMSSWYWGFIGGLIGVFVLYIIVLMLIDANFVHFGARSLFVTAAQFCAWAAVMVALGFNFATRVKSDGGDPTADPYELPFCGLELFPQCTVYAKKATGIYFQIFIGFSFALAVISTVAAISVFTFFKVTEPTRALKFSGGCNCSWEFLFYMTKWLGLLVLQHAPILSIFIFSPGLMLLEVIPYGSRCIQDRSVSIAYYNAIIHGAFFALVVVVFVVELLVNRFIKSPTMESNCDNTVTTTSSVEKHHATFKATWFCVMMFALAGMVMFLVHFIASARNGAYVSNIVFGAFYPILVVVVLRIVALFEAIWVHGFAYSNTTSFGRRRPSWSLEARLRCCHGTYSNINLSDALHRLDGCLDRFYCSVDTQEIEALARNELLAAISQQQQAEGTSNHSATHHTNRLSGANSDAHDDDSDNQSSSTESRLAILALTTIVGPRPGRLVDKFFNRIQLFDRLQVVLESAMHDDEASWISYYEPKLGPFLVLLSRGLQSLPLVKENPFAQQHDEFRPSEHIDVVVANGGDKYKDCSFIDVKRFNRTSDVRHWFSDHSSKQATSDGRDATGSAANDAPKREPTNGADCSENRQPQVRNPVASAPPADDQMDEDEYNYYHRRDEDEEHSGETPAERWGATPGGTATAASTTTPPQGQQPSSPPPPPAAVSSQQQLPSNSERVGKVQRSNDDGNFVAKKNDDSPPVVFRTILAGFSNYSALKDASGKNDAILIVQHKKKQRNANDGGGGQPQSSSSWASPPLQSAHSASSVLGPWRYIGDVMSRSWKEQRECDMLYFPGAAFYVDEVSTTKAPTKVWLVPAAAGWQRTLHCE</sequence>
<feature type="compositionally biased region" description="Low complexity" evidence="1">
    <location>
        <begin position="649"/>
        <end position="670"/>
    </location>
</feature>
<accession>A0A0S4JUS9</accession>
<dbReference type="AlphaFoldDB" id="A0A0S4JUS9"/>